<evidence type="ECO:0000313" key="12">
    <source>
        <dbReference type="Proteomes" id="UP000504638"/>
    </source>
</evidence>
<organism evidence="11">
    <name type="scientific">Eremomyces bilateralis CBS 781.70</name>
    <dbReference type="NCBI Taxonomy" id="1392243"/>
    <lineage>
        <taxon>Eukaryota</taxon>
        <taxon>Fungi</taxon>
        <taxon>Dikarya</taxon>
        <taxon>Ascomycota</taxon>
        <taxon>Pezizomycotina</taxon>
        <taxon>Dothideomycetes</taxon>
        <taxon>Dothideomycetes incertae sedis</taxon>
        <taxon>Eremomycetales</taxon>
        <taxon>Eremomycetaceae</taxon>
        <taxon>Eremomyces</taxon>
    </lineage>
</organism>
<feature type="region of interest" description="Disordered" evidence="9">
    <location>
        <begin position="1"/>
        <end position="162"/>
    </location>
</feature>
<feature type="compositionally biased region" description="Basic residues" evidence="9">
    <location>
        <begin position="111"/>
        <end position="125"/>
    </location>
</feature>
<feature type="compositionally biased region" description="Basic and acidic residues" evidence="9">
    <location>
        <begin position="432"/>
        <end position="442"/>
    </location>
</feature>
<dbReference type="GO" id="GO:0000049">
    <property type="term" value="F:tRNA binding"/>
    <property type="evidence" value="ECO:0007669"/>
    <property type="project" value="TreeGrafter"/>
</dbReference>
<evidence type="ECO:0000256" key="3">
    <source>
        <dbReference type="ARBA" id="ARBA00022603"/>
    </source>
</evidence>
<evidence type="ECO:0000256" key="9">
    <source>
        <dbReference type="SAM" id="MobiDB-lite"/>
    </source>
</evidence>
<dbReference type="RefSeq" id="XP_033532186.1">
    <property type="nucleotide sequence ID" value="XM_033683323.1"/>
</dbReference>
<evidence type="ECO:0000256" key="8">
    <source>
        <dbReference type="ARBA" id="ARBA00048434"/>
    </source>
</evidence>
<reference evidence="13" key="3">
    <citation type="submission" date="2025-04" db="UniProtKB">
        <authorList>
            <consortium name="RefSeq"/>
        </authorList>
    </citation>
    <scope>IDENTIFICATION</scope>
    <source>
        <strain evidence="13">CBS 781.70</strain>
    </source>
</reference>
<feature type="compositionally biased region" description="Basic and acidic residues" evidence="9">
    <location>
        <begin position="50"/>
        <end position="60"/>
    </location>
</feature>
<feature type="compositionally biased region" description="Polar residues" evidence="9">
    <location>
        <begin position="64"/>
        <end position="77"/>
    </location>
</feature>
<keyword evidence="3" id="KW-0489">Methyltransferase</keyword>
<dbReference type="OrthoDB" id="278300at2759"/>
<feature type="compositionally biased region" description="Polar residues" evidence="9">
    <location>
        <begin position="14"/>
        <end position="48"/>
    </location>
</feature>
<dbReference type="CDD" id="cd18089">
    <property type="entry name" value="SPOUT_Trm10-like"/>
    <property type="match status" value="1"/>
</dbReference>
<feature type="domain" description="SAM-dependent MTase TRM10-type" evidence="10">
    <location>
        <begin position="155"/>
        <end position="392"/>
    </location>
</feature>
<dbReference type="Gene3D" id="3.40.1280.30">
    <property type="match status" value="1"/>
</dbReference>
<evidence type="ECO:0000256" key="1">
    <source>
        <dbReference type="ARBA" id="ARBA00012797"/>
    </source>
</evidence>
<sequence>MAEEERPTKIRKLSPSSKSQAAHSHTESGPSVPSSSDNAILDTMTPTVDNPHHDSPEPSEHPSLASTPDGTTQNMPDPSQDPGADPSKPMSKNQLKKLRRKEHWESQRDARKVKRKLERIRRSERKRAEKASAPALLPSTDAPESADAAPQPGSRPPPRRKPTVVPITILFDCAFEPLMTENELKSLGSQITRCYSDNRQAKYRVCLGVASWGGKLQERFEGVLESQYKMWKGMQFREEPVEEVVGMAREWMKGGKYEGALKKWEMGEGGEEGDKLEEGRTAEKGEGRGTLPEGEVIYLSSESDETLTELKPNSTYIIGGLVDRNRHKGLCYKTAVEKGIKTARLPIGDYLQMSSRKVLTTNHVNQIMLRWLETGDWAEAFLKVIPQRKRAALRKGEEAEVEEEVEEEAEDGGNGEEDRVEMDMEIGDEAVNDDHETKEQVA</sequence>
<dbReference type="PANTHER" id="PTHR13563">
    <property type="entry name" value="TRNA (GUANINE-9-) METHYLTRANSFERASE"/>
    <property type="match status" value="1"/>
</dbReference>
<name>A0A6G1FXD2_9PEZI</name>
<comment type="catalytic activity">
    <reaction evidence="8">
        <text>guanosine(9) in tRNA + S-adenosyl-L-methionine = N(1)-methylguanosine(9) in tRNA + S-adenosyl-L-homocysteine + H(+)</text>
        <dbReference type="Rhea" id="RHEA:43156"/>
        <dbReference type="Rhea" id="RHEA-COMP:10367"/>
        <dbReference type="Rhea" id="RHEA-COMP:10368"/>
        <dbReference type="ChEBI" id="CHEBI:15378"/>
        <dbReference type="ChEBI" id="CHEBI:57856"/>
        <dbReference type="ChEBI" id="CHEBI:59789"/>
        <dbReference type="ChEBI" id="CHEBI:73542"/>
        <dbReference type="ChEBI" id="CHEBI:74269"/>
        <dbReference type="EC" id="2.1.1.221"/>
    </reaction>
</comment>
<evidence type="ECO:0000256" key="6">
    <source>
        <dbReference type="ARBA" id="ARBA00031792"/>
    </source>
</evidence>
<dbReference type="EMBL" id="ML975165">
    <property type="protein sequence ID" value="KAF1810555.1"/>
    <property type="molecule type" value="Genomic_DNA"/>
</dbReference>
<dbReference type="InterPro" id="IPR007356">
    <property type="entry name" value="tRNA_m1G_MeTrfase_euk"/>
</dbReference>
<dbReference type="PANTHER" id="PTHR13563:SF13">
    <property type="entry name" value="TRNA METHYLTRANSFERASE 10 HOMOLOG A"/>
    <property type="match status" value="1"/>
</dbReference>
<dbReference type="InterPro" id="IPR038459">
    <property type="entry name" value="MT_TRM10-typ_sf"/>
</dbReference>
<dbReference type="GO" id="GO:0005634">
    <property type="term" value="C:nucleus"/>
    <property type="evidence" value="ECO:0007669"/>
    <property type="project" value="TreeGrafter"/>
</dbReference>
<feature type="region of interest" description="Disordered" evidence="9">
    <location>
        <begin position="268"/>
        <end position="290"/>
    </location>
</feature>
<gene>
    <name evidence="11 13" type="ORF">P152DRAFT_89018</name>
</gene>
<dbReference type="GO" id="GO:0002939">
    <property type="term" value="P:tRNA N1-guanine methylation"/>
    <property type="evidence" value="ECO:0007669"/>
    <property type="project" value="TreeGrafter"/>
</dbReference>
<feature type="compositionally biased region" description="Acidic residues" evidence="9">
    <location>
        <begin position="399"/>
        <end position="431"/>
    </location>
</feature>
<dbReference type="InterPro" id="IPR028564">
    <property type="entry name" value="MT_TRM10-typ"/>
</dbReference>
<keyword evidence="4" id="KW-0808">Transferase</keyword>
<evidence type="ECO:0000313" key="13">
    <source>
        <dbReference type="RefSeq" id="XP_033532186.1"/>
    </source>
</evidence>
<keyword evidence="5" id="KW-0949">S-adenosyl-L-methionine</keyword>
<evidence type="ECO:0000256" key="2">
    <source>
        <dbReference type="ARBA" id="ARBA00020451"/>
    </source>
</evidence>
<accession>A0A6G1FXD2</accession>
<evidence type="ECO:0000256" key="4">
    <source>
        <dbReference type="ARBA" id="ARBA00022679"/>
    </source>
</evidence>
<evidence type="ECO:0000259" key="10">
    <source>
        <dbReference type="PROSITE" id="PS51675"/>
    </source>
</evidence>
<keyword evidence="12" id="KW-1185">Reference proteome</keyword>
<proteinExistence type="predicted"/>
<evidence type="ECO:0000313" key="11">
    <source>
        <dbReference type="EMBL" id="KAF1810555.1"/>
    </source>
</evidence>
<dbReference type="PROSITE" id="PS51675">
    <property type="entry name" value="SAM_MT_TRM10"/>
    <property type="match status" value="1"/>
</dbReference>
<dbReference type="EC" id="2.1.1.221" evidence="1"/>
<dbReference type="GeneID" id="54423893"/>
<protein>
    <recommendedName>
        <fullName evidence="2">tRNA (guanine(9)-N1)-methyltransferase</fullName>
        <ecNumber evidence="1">2.1.1.221</ecNumber>
    </recommendedName>
    <alternativeName>
        <fullName evidence="7">tRNA methyltransferase 10</fullName>
    </alternativeName>
    <alternativeName>
        <fullName evidence="6">tRNA(m1G9)-methyltransferase</fullName>
    </alternativeName>
</protein>
<dbReference type="AlphaFoldDB" id="A0A6G1FXD2"/>
<feature type="compositionally biased region" description="Basic and acidic residues" evidence="9">
    <location>
        <begin position="268"/>
        <end position="287"/>
    </location>
</feature>
<evidence type="ECO:0000256" key="5">
    <source>
        <dbReference type="ARBA" id="ARBA00022691"/>
    </source>
</evidence>
<reference evidence="13" key="2">
    <citation type="submission" date="2020-04" db="EMBL/GenBank/DDBJ databases">
        <authorList>
            <consortium name="NCBI Genome Project"/>
        </authorList>
    </citation>
    <scope>NUCLEOTIDE SEQUENCE</scope>
    <source>
        <strain evidence="13">CBS 781.70</strain>
    </source>
</reference>
<reference evidence="11 13" key="1">
    <citation type="submission" date="2020-01" db="EMBL/GenBank/DDBJ databases">
        <authorList>
            <consortium name="DOE Joint Genome Institute"/>
            <person name="Haridas S."/>
            <person name="Albert R."/>
            <person name="Binder M."/>
            <person name="Bloem J."/>
            <person name="Labutti K."/>
            <person name="Salamov A."/>
            <person name="Andreopoulos B."/>
            <person name="Baker S.E."/>
            <person name="Barry K."/>
            <person name="Bills G."/>
            <person name="Bluhm B.H."/>
            <person name="Cannon C."/>
            <person name="Castanera R."/>
            <person name="Culley D.E."/>
            <person name="Daum C."/>
            <person name="Ezra D."/>
            <person name="Gonzalez J.B."/>
            <person name="Henrissat B."/>
            <person name="Kuo A."/>
            <person name="Liang C."/>
            <person name="Lipzen A."/>
            <person name="Lutzoni F."/>
            <person name="Magnuson J."/>
            <person name="Mondo S."/>
            <person name="Nolan M."/>
            <person name="Ohm R."/>
            <person name="Pangilinan J."/>
            <person name="Park H.-J."/>
            <person name="Ramirez L."/>
            <person name="Alfaro M."/>
            <person name="Sun H."/>
            <person name="Tritt A."/>
            <person name="Yoshinaga Y."/>
            <person name="Zwiers L.-H."/>
            <person name="Turgeon B.G."/>
            <person name="Goodwin S.B."/>
            <person name="Spatafora J.W."/>
            <person name="Crous P.W."/>
            <person name="Grigoriev I.V."/>
        </authorList>
    </citation>
    <scope>NUCLEOTIDE SEQUENCE</scope>
    <source>
        <strain evidence="11 13">CBS 781.70</strain>
    </source>
</reference>
<dbReference type="GO" id="GO:0052905">
    <property type="term" value="F:tRNA (guanosine(9)-N1)-methyltransferase activity"/>
    <property type="evidence" value="ECO:0007669"/>
    <property type="project" value="UniProtKB-EC"/>
</dbReference>
<feature type="region of interest" description="Disordered" evidence="9">
    <location>
        <begin position="393"/>
        <end position="442"/>
    </location>
</feature>
<evidence type="ECO:0000256" key="7">
    <source>
        <dbReference type="ARBA" id="ARBA00032166"/>
    </source>
</evidence>
<dbReference type="Proteomes" id="UP000504638">
    <property type="component" value="Unplaced"/>
</dbReference>